<dbReference type="EMBL" id="JAENGZ010001469">
    <property type="protein sequence ID" value="KAG6947872.1"/>
    <property type="molecule type" value="Genomic_DNA"/>
</dbReference>
<name>A0A329SJT2_9STRA</name>
<dbReference type="VEuPathDB" id="FungiDB:PC110_g6665"/>
<dbReference type="Proteomes" id="UP000688947">
    <property type="component" value="Unassembled WGS sequence"/>
</dbReference>
<dbReference type="OrthoDB" id="10296054at2759"/>
<accession>A0A329SJT2</accession>
<sequence length="103" mass="10943">MTTLATATYSAITPASSTVITSASSSGLVGVATSFAAHSARWTLTLNPQNHKQSWVALHNGSNHNTNLVQARQGQRDFGRALVLQISRWSVMGGSLATLLCCW</sequence>
<reference evidence="1" key="2">
    <citation type="submission" date="2021-01" db="EMBL/GenBank/DDBJ databases">
        <title>Phytophthora aleatoria, a newly-described species from Pinus radiata is distinct from Phytophthora cactorum isolates based on comparative genomics.</title>
        <authorList>
            <person name="Mcdougal R."/>
            <person name="Panda P."/>
            <person name="Williams N."/>
            <person name="Studholme D.J."/>
        </authorList>
    </citation>
    <scope>NUCLEOTIDE SEQUENCE</scope>
    <source>
        <strain evidence="1">NZFS 3830</strain>
    </source>
</reference>
<protein>
    <submittedName>
        <fullName evidence="2">Uncharacterized protein</fullName>
    </submittedName>
</protein>
<dbReference type="Proteomes" id="UP000251314">
    <property type="component" value="Unassembled WGS sequence"/>
</dbReference>
<gene>
    <name evidence="1" type="ORF">JG687_00015822</name>
    <name evidence="2" type="ORF">PC110_g6665</name>
</gene>
<evidence type="ECO:0000313" key="1">
    <source>
        <dbReference type="EMBL" id="KAG6947872.1"/>
    </source>
</evidence>
<evidence type="ECO:0000313" key="3">
    <source>
        <dbReference type="Proteomes" id="UP000251314"/>
    </source>
</evidence>
<evidence type="ECO:0000313" key="2">
    <source>
        <dbReference type="EMBL" id="RAW37077.1"/>
    </source>
</evidence>
<dbReference type="AlphaFoldDB" id="A0A329SJT2"/>
<keyword evidence="3" id="KW-1185">Reference proteome</keyword>
<proteinExistence type="predicted"/>
<comment type="caution">
    <text evidence="2">The sequence shown here is derived from an EMBL/GenBank/DDBJ whole genome shotgun (WGS) entry which is preliminary data.</text>
</comment>
<dbReference type="EMBL" id="MJFZ01000121">
    <property type="protein sequence ID" value="RAW37077.1"/>
    <property type="molecule type" value="Genomic_DNA"/>
</dbReference>
<organism evidence="2 3">
    <name type="scientific">Phytophthora cactorum</name>
    <dbReference type="NCBI Taxonomy" id="29920"/>
    <lineage>
        <taxon>Eukaryota</taxon>
        <taxon>Sar</taxon>
        <taxon>Stramenopiles</taxon>
        <taxon>Oomycota</taxon>
        <taxon>Peronosporomycetes</taxon>
        <taxon>Peronosporales</taxon>
        <taxon>Peronosporaceae</taxon>
        <taxon>Phytophthora</taxon>
    </lineage>
</organism>
<reference evidence="2 3" key="1">
    <citation type="submission" date="2018-01" db="EMBL/GenBank/DDBJ databases">
        <title>Draft genome of the strawberry crown rot pathogen Phytophthora cactorum.</title>
        <authorList>
            <person name="Armitage A.D."/>
            <person name="Lysoe E."/>
            <person name="Nellist C.F."/>
            <person name="Harrison R.J."/>
            <person name="Brurberg M.B."/>
        </authorList>
    </citation>
    <scope>NUCLEOTIDE SEQUENCE [LARGE SCALE GENOMIC DNA]</scope>
    <source>
        <strain evidence="2 3">10300</strain>
    </source>
</reference>